<dbReference type="GO" id="GO:0005737">
    <property type="term" value="C:cytoplasm"/>
    <property type="evidence" value="ECO:0007669"/>
    <property type="project" value="TreeGrafter"/>
</dbReference>
<comment type="caution">
    <text evidence="5">The sequence shown here is derived from an EMBL/GenBank/DDBJ whole genome shotgun (WGS) entry which is preliminary data.</text>
</comment>
<organism evidence="5 6">
    <name type="scientific">Paraphaeosphaeria minitans</name>
    <dbReference type="NCBI Taxonomy" id="565426"/>
    <lineage>
        <taxon>Eukaryota</taxon>
        <taxon>Fungi</taxon>
        <taxon>Dikarya</taxon>
        <taxon>Ascomycota</taxon>
        <taxon>Pezizomycotina</taxon>
        <taxon>Dothideomycetes</taxon>
        <taxon>Pleosporomycetidae</taxon>
        <taxon>Pleosporales</taxon>
        <taxon>Massarineae</taxon>
        <taxon>Didymosphaeriaceae</taxon>
        <taxon>Paraphaeosphaeria</taxon>
    </lineage>
</organism>
<dbReference type="InterPro" id="IPR051635">
    <property type="entry name" value="SNAT-like"/>
</dbReference>
<dbReference type="EMBL" id="WJXW01000007">
    <property type="protein sequence ID" value="KAF9734368.1"/>
    <property type="molecule type" value="Genomic_DNA"/>
</dbReference>
<feature type="domain" description="N-acetyltransferase" evidence="4">
    <location>
        <begin position="197"/>
        <end position="280"/>
    </location>
</feature>
<evidence type="ECO:0000256" key="1">
    <source>
        <dbReference type="ARBA" id="ARBA00022679"/>
    </source>
</evidence>
<feature type="region of interest" description="Disordered" evidence="3">
    <location>
        <begin position="10"/>
        <end position="36"/>
    </location>
</feature>
<dbReference type="CDD" id="cd04301">
    <property type="entry name" value="NAT_SF"/>
    <property type="match status" value="1"/>
</dbReference>
<dbReference type="GO" id="GO:0004059">
    <property type="term" value="F:aralkylamine N-acetyltransferase activity"/>
    <property type="evidence" value="ECO:0007669"/>
    <property type="project" value="TreeGrafter"/>
</dbReference>
<dbReference type="SUPFAM" id="SSF55729">
    <property type="entry name" value="Acyl-CoA N-acyltransferases (Nat)"/>
    <property type="match status" value="1"/>
</dbReference>
<dbReference type="OrthoDB" id="30840at2759"/>
<gene>
    <name evidence="5" type="ORF">PMIN01_07271</name>
</gene>
<keyword evidence="2" id="KW-0012">Acyltransferase</keyword>
<sequence length="290" mass="32266">MPRDLLADKMLADMPPLSKEPAVDSPEHPNPMPSLHQVPTAFVEDRFKRMTELHPFASLLNRDDLDDCDWLEHVAFDENEAASREKRGRVFTPHLTQSTGPWLIYLQIAYRLTVCGELCSGLFTSAYPTVSGPLSKLVKARKEFPSVDSADSDRKRILMGHIIATKFKGSVVVTDDAMAYPSDWKTNYQLAPSTGHNEDGDTICLHSLCVHPDLNGKGLGGVLLRSWTQRMKDAGLGKRIALICRERFVNFYESAGFENVGASACQYGGGGWIDMVMEFDAVSHDEDVYP</sequence>
<dbReference type="PANTHER" id="PTHR10908">
    <property type="entry name" value="SEROTONIN N-ACETYLTRANSFERASE"/>
    <property type="match status" value="1"/>
</dbReference>
<reference evidence="5" key="1">
    <citation type="journal article" date="2020" name="Mol. Plant Microbe Interact.">
        <title>Genome Sequence of the Biocontrol Agent Coniothyrium minitans strain Conio (IMI 134523).</title>
        <authorList>
            <person name="Patel D."/>
            <person name="Shittu T.A."/>
            <person name="Baroncelli R."/>
            <person name="Muthumeenakshi S."/>
            <person name="Osborne T.H."/>
            <person name="Janganan T.K."/>
            <person name="Sreenivasaprasad S."/>
        </authorList>
    </citation>
    <scope>NUCLEOTIDE SEQUENCE</scope>
    <source>
        <strain evidence="5">Conio</strain>
    </source>
</reference>
<protein>
    <submittedName>
        <fullName evidence="5">GNAT family protein</fullName>
    </submittedName>
</protein>
<evidence type="ECO:0000256" key="2">
    <source>
        <dbReference type="ARBA" id="ARBA00023315"/>
    </source>
</evidence>
<dbReference type="InterPro" id="IPR016181">
    <property type="entry name" value="Acyl_CoA_acyltransferase"/>
</dbReference>
<dbReference type="Pfam" id="PF13673">
    <property type="entry name" value="Acetyltransf_10"/>
    <property type="match status" value="1"/>
</dbReference>
<accession>A0A9P6GFY4</accession>
<evidence type="ECO:0000256" key="3">
    <source>
        <dbReference type="SAM" id="MobiDB-lite"/>
    </source>
</evidence>
<dbReference type="AlphaFoldDB" id="A0A9P6GFY4"/>
<evidence type="ECO:0000313" key="6">
    <source>
        <dbReference type="Proteomes" id="UP000756921"/>
    </source>
</evidence>
<dbReference type="Gene3D" id="3.40.630.30">
    <property type="match status" value="1"/>
</dbReference>
<dbReference type="Proteomes" id="UP000756921">
    <property type="component" value="Unassembled WGS sequence"/>
</dbReference>
<keyword evidence="6" id="KW-1185">Reference proteome</keyword>
<dbReference type="PANTHER" id="PTHR10908:SF0">
    <property type="entry name" value="SEROTONIN N-ACETYLTRANSFERASE"/>
    <property type="match status" value="1"/>
</dbReference>
<evidence type="ECO:0000259" key="4">
    <source>
        <dbReference type="PROSITE" id="PS51186"/>
    </source>
</evidence>
<dbReference type="PROSITE" id="PS51186">
    <property type="entry name" value="GNAT"/>
    <property type="match status" value="1"/>
</dbReference>
<keyword evidence="1" id="KW-0808">Transferase</keyword>
<evidence type="ECO:0000313" key="5">
    <source>
        <dbReference type="EMBL" id="KAF9734368.1"/>
    </source>
</evidence>
<name>A0A9P6GFY4_9PLEO</name>
<dbReference type="InterPro" id="IPR000182">
    <property type="entry name" value="GNAT_dom"/>
</dbReference>
<proteinExistence type="predicted"/>